<dbReference type="SMART" id="SM00421">
    <property type="entry name" value="HTH_LUXR"/>
    <property type="match status" value="1"/>
</dbReference>
<dbReference type="GO" id="GO:0003677">
    <property type="term" value="F:DNA binding"/>
    <property type="evidence" value="ECO:0007669"/>
    <property type="project" value="UniProtKB-KW"/>
</dbReference>
<gene>
    <name evidence="8" type="ORF">Plo01_58420</name>
</gene>
<reference evidence="8 9" key="1">
    <citation type="submission" date="2021-01" db="EMBL/GenBank/DDBJ databases">
        <title>Whole genome shotgun sequence of Planobispora longispora NBRC 13918.</title>
        <authorList>
            <person name="Komaki H."/>
            <person name="Tamura T."/>
        </authorList>
    </citation>
    <scope>NUCLEOTIDE SEQUENCE [LARGE SCALE GENOMIC DNA]</scope>
    <source>
        <strain evidence="8 9">NBRC 13918</strain>
    </source>
</reference>
<dbReference type="InterPro" id="IPR058245">
    <property type="entry name" value="NreC/VraR/RcsB-like_REC"/>
</dbReference>
<dbReference type="PANTHER" id="PTHR43214">
    <property type="entry name" value="TWO-COMPONENT RESPONSE REGULATOR"/>
    <property type="match status" value="1"/>
</dbReference>
<proteinExistence type="predicted"/>
<dbReference type="Proteomes" id="UP000616724">
    <property type="component" value="Unassembled WGS sequence"/>
</dbReference>
<name>A0A8J3W880_9ACTN</name>
<evidence type="ECO:0000256" key="5">
    <source>
        <dbReference type="PROSITE-ProRule" id="PRU00169"/>
    </source>
</evidence>
<keyword evidence="3 8" id="KW-0238">DNA-binding</keyword>
<organism evidence="8 9">
    <name type="scientific">Planobispora longispora</name>
    <dbReference type="NCBI Taxonomy" id="28887"/>
    <lineage>
        <taxon>Bacteria</taxon>
        <taxon>Bacillati</taxon>
        <taxon>Actinomycetota</taxon>
        <taxon>Actinomycetes</taxon>
        <taxon>Streptosporangiales</taxon>
        <taxon>Streptosporangiaceae</taxon>
        <taxon>Planobispora</taxon>
    </lineage>
</organism>
<dbReference type="GO" id="GO:0000160">
    <property type="term" value="P:phosphorelay signal transduction system"/>
    <property type="evidence" value="ECO:0007669"/>
    <property type="project" value="InterPro"/>
</dbReference>
<dbReference type="InterPro" id="IPR001789">
    <property type="entry name" value="Sig_transdc_resp-reg_receiver"/>
</dbReference>
<dbReference type="PROSITE" id="PS50110">
    <property type="entry name" value="RESPONSE_REGULATORY"/>
    <property type="match status" value="1"/>
</dbReference>
<dbReference type="Pfam" id="PF00072">
    <property type="entry name" value="Response_reg"/>
    <property type="match status" value="1"/>
</dbReference>
<dbReference type="Pfam" id="PF00196">
    <property type="entry name" value="GerE"/>
    <property type="match status" value="1"/>
</dbReference>
<dbReference type="InterPro" id="IPR039420">
    <property type="entry name" value="WalR-like"/>
</dbReference>
<evidence type="ECO:0000259" key="7">
    <source>
        <dbReference type="PROSITE" id="PS50110"/>
    </source>
</evidence>
<dbReference type="InterPro" id="IPR016032">
    <property type="entry name" value="Sig_transdc_resp-reg_C-effctor"/>
</dbReference>
<dbReference type="PROSITE" id="PS50043">
    <property type="entry name" value="HTH_LUXR_2"/>
    <property type="match status" value="1"/>
</dbReference>
<dbReference type="SUPFAM" id="SSF46894">
    <property type="entry name" value="C-terminal effector domain of the bipartite response regulators"/>
    <property type="match status" value="1"/>
</dbReference>
<dbReference type="GO" id="GO:0006355">
    <property type="term" value="P:regulation of DNA-templated transcription"/>
    <property type="evidence" value="ECO:0007669"/>
    <property type="project" value="InterPro"/>
</dbReference>
<evidence type="ECO:0000313" key="9">
    <source>
        <dbReference type="Proteomes" id="UP000616724"/>
    </source>
</evidence>
<dbReference type="InterPro" id="IPR000792">
    <property type="entry name" value="Tscrpt_reg_LuxR_C"/>
</dbReference>
<dbReference type="Gene3D" id="3.40.50.2300">
    <property type="match status" value="1"/>
</dbReference>
<feature type="modified residue" description="4-aspartylphosphate" evidence="5">
    <location>
        <position position="55"/>
    </location>
</feature>
<keyword evidence="1 5" id="KW-0597">Phosphoprotein</keyword>
<protein>
    <submittedName>
        <fullName evidence="8">DNA-binding response regulator</fullName>
    </submittedName>
</protein>
<accession>A0A8J3W880</accession>
<evidence type="ECO:0000256" key="2">
    <source>
        <dbReference type="ARBA" id="ARBA00023015"/>
    </source>
</evidence>
<feature type="domain" description="Response regulatory" evidence="7">
    <location>
        <begin position="4"/>
        <end position="125"/>
    </location>
</feature>
<dbReference type="CDD" id="cd06170">
    <property type="entry name" value="LuxR_C_like"/>
    <property type="match status" value="1"/>
</dbReference>
<evidence type="ECO:0000256" key="1">
    <source>
        <dbReference type="ARBA" id="ARBA00022553"/>
    </source>
</evidence>
<evidence type="ECO:0000256" key="3">
    <source>
        <dbReference type="ARBA" id="ARBA00023125"/>
    </source>
</evidence>
<dbReference type="SMART" id="SM00448">
    <property type="entry name" value="REC"/>
    <property type="match status" value="1"/>
</dbReference>
<dbReference type="CDD" id="cd17535">
    <property type="entry name" value="REC_NarL-like"/>
    <property type="match status" value="1"/>
</dbReference>
<keyword evidence="9" id="KW-1185">Reference proteome</keyword>
<dbReference type="SUPFAM" id="SSF52172">
    <property type="entry name" value="CheY-like"/>
    <property type="match status" value="1"/>
</dbReference>
<sequence length="223" mass="23973">MTVRVVIAEDSLLVREGVQRVLSRHPDIEVVAECADLPQLMGAVEEHGPDVVVTDVRMPPTSTDEGIQAATRLRRSHPRTGVVVLSQYAEPAYAAPLLAEGSAGRAYLLKERVGEPGQLVEAVLAVVRGGSVIDPVVVDAILADSLRRKASPLASLTQRELEVLAQIAQGRSNAAVGRALFLSEKSVEKHINVLFAKLGLEAAPEVNRRVLAVLLYLSERQAK</sequence>
<dbReference type="PRINTS" id="PR00038">
    <property type="entry name" value="HTHLUXR"/>
</dbReference>
<keyword evidence="2" id="KW-0805">Transcription regulation</keyword>
<comment type="caution">
    <text evidence="8">The sequence shown here is derived from an EMBL/GenBank/DDBJ whole genome shotgun (WGS) entry which is preliminary data.</text>
</comment>
<feature type="domain" description="HTH luxR-type" evidence="6">
    <location>
        <begin position="149"/>
        <end position="220"/>
    </location>
</feature>
<keyword evidence="4" id="KW-0804">Transcription</keyword>
<dbReference type="RefSeq" id="WP_203893876.1">
    <property type="nucleotide sequence ID" value="NZ_BOOH01000048.1"/>
</dbReference>
<dbReference type="PANTHER" id="PTHR43214:SF24">
    <property type="entry name" value="TRANSCRIPTIONAL REGULATORY PROTEIN NARL-RELATED"/>
    <property type="match status" value="1"/>
</dbReference>
<evidence type="ECO:0000259" key="6">
    <source>
        <dbReference type="PROSITE" id="PS50043"/>
    </source>
</evidence>
<evidence type="ECO:0000256" key="4">
    <source>
        <dbReference type="ARBA" id="ARBA00023163"/>
    </source>
</evidence>
<dbReference type="InterPro" id="IPR011006">
    <property type="entry name" value="CheY-like_superfamily"/>
</dbReference>
<dbReference type="EMBL" id="BOOH01000048">
    <property type="protein sequence ID" value="GIH79413.1"/>
    <property type="molecule type" value="Genomic_DNA"/>
</dbReference>
<evidence type="ECO:0000313" key="8">
    <source>
        <dbReference type="EMBL" id="GIH79413.1"/>
    </source>
</evidence>
<dbReference type="AlphaFoldDB" id="A0A8J3W880"/>